<keyword evidence="2" id="KW-1185">Reference proteome</keyword>
<evidence type="ECO:0000313" key="1">
    <source>
        <dbReference type="EMBL" id="RAY15416.1"/>
    </source>
</evidence>
<dbReference type="AlphaFoldDB" id="A0A365H8Y1"/>
<evidence type="ECO:0000313" key="2">
    <source>
        <dbReference type="Proteomes" id="UP000251891"/>
    </source>
</evidence>
<comment type="caution">
    <text evidence="1">The sequence shown here is derived from an EMBL/GenBank/DDBJ whole genome shotgun (WGS) entry which is preliminary data.</text>
</comment>
<sequence>MNTQEGKNPMPIYDTYVRNRLEDARNECAEAEVNLVRAMENGDELADAVAEVAWTRALASWWDAAVTAIDHEGTDPVDALAQAREAAHRTLTDRAVPRAESPIAHGLTLARIEAARSFYQGTKHLDEITTGSPS</sequence>
<reference evidence="1 2" key="1">
    <citation type="submission" date="2018-06" db="EMBL/GenBank/DDBJ databases">
        <title>Actinomadura craniellae sp. nov. isolated from marine sponge Craniella sp.</title>
        <authorList>
            <person name="Li L."/>
            <person name="Xu Q.H."/>
            <person name="Lin H.W."/>
            <person name="Lu Y.H."/>
        </authorList>
    </citation>
    <scope>NUCLEOTIDE SEQUENCE [LARGE SCALE GENOMIC DNA]</scope>
    <source>
        <strain evidence="1 2">LHW63021</strain>
    </source>
</reference>
<gene>
    <name evidence="1" type="ORF">DPM19_12035</name>
</gene>
<protein>
    <submittedName>
        <fullName evidence="1">Uncharacterized protein</fullName>
    </submittedName>
</protein>
<accession>A0A365H8Y1</accession>
<name>A0A365H8Y1_9ACTN</name>
<proteinExistence type="predicted"/>
<dbReference type="EMBL" id="QLYX01000004">
    <property type="protein sequence ID" value="RAY15416.1"/>
    <property type="molecule type" value="Genomic_DNA"/>
</dbReference>
<organism evidence="1 2">
    <name type="scientific">Actinomadura craniellae</name>
    <dbReference type="NCBI Taxonomy" id="2231787"/>
    <lineage>
        <taxon>Bacteria</taxon>
        <taxon>Bacillati</taxon>
        <taxon>Actinomycetota</taxon>
        <taxon>Actinomycetes</taxon>
        <taxon>Streptosporangiales</taxon>
        <taxon>Thermomonosporaceae</taxon>
        <taxon>Actinomadura</taxon>
    </lineage>
</organism>
<dbReference type="Proteomes" id="UP000251891">
    <property type="component" value="Unassembled WGS sequence"/>
</dbReference>